<evidence type="ECO:0000313" key="1">
    <source>
        <dbReference type="EMBL" id="CRK84270.1"/>
    </source>
</evidence>
<dbReference type="EMBL" id="CVRB01000004">
    <property type="protein sequence ID" value="CRK84270.1"/>
    <property type="molecule type" value="Genomic_DNA"/>
</dbReference>
<reference evidence="2" key="1">
    <citation type="submission" date="2015-05" db="EMBL/GenBank/DDBJ databases">
        <authorList>
            <person name="Urmite Genomes"/>
        </authorList>
    </citation>
    <scope>NUCLEOTIDE SEQUENCE [LARGE SCALE GENOMIC DNA]</scope>
    <source>
        <strain evidence="2">LF1</strain>
    </source>
</reference>
<sequence>MREVVNARFAEKREWMVVEKADQSPFCLVFSVLYRNLIPRKFFIEKRKYLIGHLRFSYAWRELFVAIFTPRIPPIMAIKI</sequence>
<keyword evidence="2" id="KW-1185">Reference proteome</keyword>
<accession>A0A0U1P1Z5</accession>
<organism evidence="1 2">
    <name type="scientific">Neobacillus massiliamazoniensis</name>
    <dbReference type="NCBI Taxonomy" id="1499688"/>
    <lineage>
        <taxon>Bacteria</taxon>
        <taxon>Bacillati</taxon>
        <taxon>Bacillota</taxon>
        <taxon>Bacilli</taxon>
        <taxon>Bacillales</taxon>
        <taxon>Bacillaceae</taxon>
        <taxon>Neobacillus</taxon>
    </lineage>
</organism>
<evidence type="ECO:0000313" key="2">
    <source>
        <dbReference type="Proteomes" id="UP000199087"/>
    </source>
</evidence>
<dbReference type="Proteomes" id="UP000199087">
    <property type="component" value="Unassembled WGS sequence"/>
</dbReference>
<gene>
    <name evidence="1" type="ORF">BN000_04275</name>
</gene>
<protein>
    <submittedName>
        <fullName evidence="1">Uncharacterized protein</fullName>
    </submittedName>
</protein>
<proteinExistence type="predicted"/>
<dbReference type="AlphaFoldDB" id="A0A0U1P1Z5"/>
<name>A0A0U1P1Z5_9BACI</name>